<dbReference type="Proteomes" id="UP001497382">
    <property type="component" value="Unassembled WGS sequence"/>
</dbReference>
<dbReference type="InterPro" id="IPR004087">
    <property type="entry name" value="KH_dom"/>
</dbReference>
<dbReference type="PANTHER" id="PTHR22948:SF65">
    <property type="entry name" value="A-KINASE ANCHORING PROTEIN 1"/>
    <property type="match status" value="1"/>
</dbReference>
<accession>A0AAV2BPR4</accession>
<keyword evidence="3" id="KW-0812">Transmembrane</keyword>
<dbReference type="InterPro" id="IPR035437">
    <property type="entry name" value="SNase_OB-fold_sf"/>
</dbReference>
<dbReference type="Gene3D" id="2.40.50.90">
    <property type="match status" value="1"/>
</dbReference>
<dbReference type="PANTHER" id="PTHR22948">
    <property type="entry name" value="TUDOR DOMAIN CONTAINING PROTEIN"/>
    <property type="match status" value="1"/>
</dbReference>
<dbReference type="SUPFAM" id="SSF63748">
    <property type="entry name" value="Tudor/PWWP/MBT"/>
    <property type="match status" value="1"/>
</dbReference>
<dbReference type="Gene3D" id="3.30.1370.10">
    <property type="entry name" value="K Homology domain, type 1"/>
    <property type="match status" value="1"/>
</dbReference>
<dbReference type="InterPro" id="IPR036612">
    <property type="entry name" value="KH_dom_type_1_sf"/>
</dbReference>
<reference evidence="5 6" key="1">
    <citation type="submission" date="2024-04" db="EMBL/GenBank/DDBJ databases">
        <authorList>
            <person name="Rising A."/>
            <person name="Reimegard J."/>
            <person name="Sonavane S."/>
            <person name="Akerstrom W."/>
            <person name="Nylinder S."/>
            <person name="Hedman E."/>
            <person name="Kallberg Y."/>
        </authorList>
    </citation>
    <scope>NUCLEOTIDE SEQUENCE [LARGE SCALE GENOMIC DNA]</scope>
</reference>
<protein>
    <recommendedName>
        <fullName evidence="4">Tudor domain-containing protein</fullName>
    </recommendedName>
</protein>
<feature type="compositionally biased region" description="Polar residues" evidence="2">
    <location>
        <begin position="242"/>
        <end position="254"/>
    </location>
</feature>
<dbReference type="InterPro" id="IPR047367">
    <property type="entry name" value="Tudor_AKAP1"/>
</dbReference>
<keyword evidence="3" id="KW-0472">Membrane</keyword>
<evidence type="ECO:0000313" key="5">
    <source>
        <dbReference type="EMBL" id="CAL1298286.1"/>
    </source>
</evidence>
<dbReference type="EMBL" id="CAXIEN010000458">
    <property type="protein sequence ID" value="CAL1298286.1"/>
    <property type="molecule type" value="Genomic_DNA"/>
</dbReference>
<dbReference type="CDD" id="cd20407">
    <property type="entry name" value="Tudor_AKAP1"/>
    <property type="match status" value="1"/>
</dbReference>
<evidence type="ECO:0000313" key="6">
    <source>
        <dbReference type="Proteomes" id="UP001497382"/>
    </source>
</evidence>
<keyword evidence="6" id="KW-1185">Reference proteome</keyword>
<dbReference type="AlphaFoldDB" id="A0AAV2BPR4"/>
<gene>
    <name evidence="5" type="ORF">LARSCL_LOCUS20783</name>
</gene>
<dbReference type="GO" id="GO:0005739">
    <property type="term" value="C:mitochondrion"/>
    <property type="evidence" value="ECO:0007669"/>
    <property type="project" value="UniProtKB-ARBA"/>
</dbReference>
<evidence type="ECO:0000256" key="3">
    <source>
        <dbReference type="SAM" id="Phobius"/>
    </source>
</evidence>
<evidence type="ECO:0000256" key="1">
    <source>
        <dbReference type="PROSITE-ProRule" id="PRU00117"/>
    </source>
</evidence>
<feature type="compositionally biased region" description="Polar residues" evidence="2">
    <location>
        <begin position="452"/>
        <end position="463"/>
    </location>
</feature>
<dbReference type="InterPro" id="IPR050621">
    <property type="entry name" value="Tudor_domain_containing"/>
</dbReference>
<dbReference type="Pfam" id="PF00013">
    <property type="entry name" value="KH_1"/>
    <property type="match status" value="1"/>
</dbReference>
<dbReference type="Pfam" id="PF00567">
    <property type="entry name" value="TUDOR"/>
    <property type="match status" value="1"/>
</dbReference>
<dbReference type="GO" id="GO:0010468">
    <property type="term" value="P:regulation of gene expression"/>
    <property type="evidence" value="ECO:0007669"/>
    <property type="project" value="UniProtKB-ARBA"/>
</dbReference>
<feature type="domain" description="Tudor" evidence="4">
    <location>
        <begin position="777"/>
        <end position="835"/>
    </location>
</feature>
<proteinExistence type="predicted"/>
<dbReference type="SUPFAM" id="SSF50199">
    <property type="entry name" value="Staphylococcal nuclease"/>
    <property type="match status" value="1"/>
</dbReference>
<dbReference type="InterPro" id="IPR004088">
    <property type="entry name" value="KH_dom_type_1"/>
</dbReference>
<keyword evidence="1" id="KW-0694">RNA-binding</keyword>
<dbReference type="InterPro" id="IPR047368">
    <property type="entry name" value="KH-I_AKAP1"/>
</dbReference>
<feature type="region of interest" description="Disordered" evidence="2">
    <location>
        <begin position="452"/>
        <end position="525"/>
    </location>
</feature>
<feature type="transmembrane region" description="Helical" evidence="3">
    <location>
        <begin position="7"/>
        <end position="25"/>
    </location>
</feature>
<dbReference type="GO" id="GO:0003723">
    <property type="term" value="F:RNA binding"/>
    <property type="evidence" value="ECO:0007669"/>
    <property type="project" value="UniProtKB-UniRule"/>
</dbReference>
<dbReference type="SUPFAM" id="SSF54791">
    <property type="entry name" value="Eukaryotic type KH-domain (KH-domain type I)"/>
    <property type="match status" value="1"/>
</dbReference>
<organism evidence="5 6">
    <name type="scientific">Larinioides sclopetarius</name>
    <dbReference type="NCBI Taxonomy" id="280406"/>
    <lineage>
        <taxon>Eukaryota</taxon>
        <taxon>Metazoa</taxon>
        <taxon>Ecdysozoa</taxon>
        <taxon>Arthropoda</taxon>
        <taxon>Chelicerata</taxon>
        <taxon>Arachnida</taxon>
        <taxon>Araneae</taxon>
        <taxon>Araneomorphae</taxon>
        <taxon>Entelegynae</taxon>
        <taxon>Araneoidea</taxon>
        <taxon>Araneidae</taxon>
        <taxon>Larinioides</taxon>
    </lineage>
</organism>
<dbReference type="Gene3D" id="2.30.30.140">
    <property type="match status" value="1"/>
</dbReference>
<comment type="caution">
    <text evidence="5">The sequence shown here is derived from an EMBL/GenBank/DDBJ whole genome shotgun (WGS) entry which is preliminary data.</text>
</comment>
<keyword evidence="3" id="KW-1133">Transmembrane helix</keyword>
<name>A0AAV2BPR4_9ARAC</name>
<evidence type="ECO:0000256" key="2">
    <source>
        <dbReference type="SAM" id="MobiDB-lite"/>
    </source>
</evidence>
<feature type="compositionally biased region" description="Polar residues" evidence="2">
    <location>
        <begin position="494"/>
        <end position="503"/>
    </location>
</feature>
<dbReference type="PROSITE" id="PS50304">
    <property type="entry name" value="TUDOR"/>
    <property type="match status" value="1"/>
</dbReference>
<feature type="region of interest" description="Disordered" evidence="2">
    <location>
        <begin position="238"/>
        <end position="258"/>
    </location>
</feature>
<dbReference type="CDD" id="cd22395">
    <property type="entry name" value="KH-I_AKAP1"/>
    <property type="match status" value="1"/>
</dbReference>
<dbReference type="PROSITE" id="PS50084">
    <property type="entry name" value="KH_TYPE_1"/>
    <property type="match status" value="1"/>
</dbReference>
<evidence type="ECO:0000259" key="4">
    <source>
        <dbReference type="PROSITE" id="PS50304"/>
    </source>
</evidence>
<dbReference type="SMART" id="SM00322">
    <property type="entry name" value="KH"/>
    <property type="match status" value="1"/>
</dbReference>
<dbReference type="InterPro" id="IPR002999">
    <property type="entry name" value="Tudor"/>
</dbReference>
<sequence length="922" mass="102011">MSILARNVLICAVPTVIVLLSVFWFRRKKKIKTISISETKEQTFSSEDYELKLNHSGEISSDAADTLSDASSFASPQSSEKSIRTKSIELMSSPKDNTTGSSNISNSLPVTLSNCQKAESYEMNSFVKPNLLYKTKDIQYSGILNDMHNDVESVNSDFNIESENKNSVYDDSLKVTKEYMEESAPVKVECSVLKITKDDEIVEKSEVKNFHPSQDTAELMRILDINFHQNNKCEIERDSLRSNESNESAISSQGGDIEKLQTVETESNDSHSSVLDENSLSYVSDDSEYRHLVELKNKDSLSSVLDENSALSSFCEDSEKSINVESPVAAIKSDADAANVDSVPIGNIDTDIMLTLVNDSIDQCASLLESLTVTDTEAVDSPENQCSNSVEVDSSVQNLETCLPETRDSTDSNSQSLLIESTDKLPELDSSVSNQRHQTTLISSNEALESCDSCTSESNLNPSSDEKPSAPVPVSISKDSSDQPSLENPCRTLPDNTNESNYASAVENENHSRPEPAANENSGMEPQIPVMDIQGLLNNQAAAAVEVAEAGLSPVAWPVQEAQNDVLNGHQDEVVNTIEGKEDVNPENHFVYEFELPQELCGRLIGKHGKHVKSIKDRSHTNVYIKRHPYNQQLKLVVVEGSRADVTEALEIIRRKYPPSRYPMVTLVRTNVLTPPPNVLPESLQWSRLYFSYLLPSQRSYILNNCVVNFAELLSICVSQLHLPEGASCDVILSSLVSAGHFFLQQPTHPTYPSLSTLDQCMINCYSQLDTPLLPHPVEPGVICAAPVLRGWYRAQVIHVYENDVDCELKFVDYGGFSSAPISSLRQIRSDFMSLPFQASECYLAGVRPVDSSDVWSAEATATFEELAQGQILQALLVDYAPDGIPMVNLYRVQGITNMFINKELVERGLAVWVDSNHWDPH</sequence>